<keyword evidence="1" id="KW-0175">Coiled coil</keyword>
<dbReference type="SUPFAM" id="SSF53167">
    <property type="entry name" value="Purine and uridine phosphorylases"/>
    <property type="match status" value="1"/>
</dbReference>
<dbReference type="GO" id="GO:0009116">
    <property type="term" value="P:nucleoside metabolic process"/>
    <property type="evidence" value="ECO:0007669"/>
    <property type="project" value="InterPro"/>
</dbReference>
<evidence type="ECO:0000259" key="3">
    <source>
        <dbReference type="Pfam" id="PF01048"/>
    </source>
</evidence>
<evidence type="ECO:0000313" key="5">
    <source>
        <dbReference type="Proteomes" id="UP001365542"/>
    </source>
</evidence>
<dbReference type="Proteomes" id="UP001365542">
    <property type="component" value="Unassembled WGS sequence"/>
</dbReference>
<dbReference type="Pfam" id="PF01048">
    <property type="entry name" value="PNP_UDP_1"/>
    <property type="match status" value="1"/>
</dbReference>
<evidence type="ECO:0000313" key="4">
    <source>
        <dbReference type="EMBL" id="KAK6535580.1"/>
    </source>
</evidence>
<proteinExistence type="predicted"/>
<reference evidence="4 5" key="1">
    <citation type="submission" date="2019-10" db="EMBL/GenBank/DDBJ databases">
        <authorList>
            <person name="Palmer J.M."/>
        </authorList>
    </citation>
    <scope>NUCLEOTIDE SEQUENCE [LARGE SCALE GENOMIC DNA]</scope>
    <source>
        <strain evidence="4 5">TWF694</strain>
    </source>
</reference>
<protein>
    <recommendedName>
        <fullName evidence="3">Nucleoside phosphorylase domain-containing protein</fullName>
    </recommendedName>
</protein>
<feature type="coiled-coil region" evidence="1">
    <location>
        <begin position="97"/>
        <end position="124"/>
    </location>
</feature>
<feature type="coiled-coil region" evidence="1">
    <location>
        <begin position="37"/>
        <end position="72"/>
    </location>
</feature>
<dbReference type="InterPro" id="IPR000845">
    <property type="entry name" value="Nucleoside_phosphorylase_d"/>
</dbReference>
<gene>
    <name evidence="4" type="ORF">TWF694_002035</name>
</gene>
<keyword evidence="5" id="KW-1185">Reference proteome</keyword>
<evidence type="ECO:0000256" key="2">
    <source>
        <dbReference type="SAM" id="MobiDB-lite"/>
    </source>
</evidence>
<name>A0AAV9X4P2_9PEZI</name>
<accession>A0AAV9X4P2</accession>
<dbReference type="PANTHER" id="PTHR46082:SF11">
    <property type="entry name" value="AAA+ ATPASE DOMAIN-CONTAINING PROTEIN-RELATED"/>
    <property type="match status" value="1"/>
</dbReference>
<evidence type="ECO:0000256" key="1">
    <source>
        <dbReference type="SAM" id="Coils"/>
    </source>
</evidence>
<dbReference type="EMBL" id="JAVHJO010000010">
    <property type="protein sequence ID" value="KAK6535580.1"/>
    <property type="molecule type" value="Genomic_DNA"/>
</dbReference>
<organism evidence="4 5">
    <name type="scientific">Orbilia ellipsospora</name>
    <dbReference type="NCBI Taxonomy" id="2528407"/>
    <lineage>
        <taxon>Eukaryota</taxon>
        <taxon>Fungi</taxon>
        <taxon>Dikarya</taxon>
        <taxon>Ascomycota</taxon>
        <taxon>Pezizomycotina</taxon>
        <taxon>Orbiliomycetes</taxon>
        <taxon>Orbiliales</taxon>
        <taxon>Orbiliaceae</taxon>
        <taxon>Orbilia</taxon>
    </lineage>
</organism>
<dbReference type="GO" id="GO:0003824">
    <property type="term" value="F:catalytic activity"/>
    <property type="evidence" value="ECO:0007669"/>
    <property type="project" value="InterPro"/>
</dbReference>
<comment type="caution">
    <text evidence="4">The sequence shown here is derived from an EMBL/GenBank/DDBJ whole genome shotgun (WGS) entry which is preliminary data.</text>
</comment>
<dbReference type="InterPro" id="IPR053137">
    <property type="entry name" value="NLR-like"/>
</dbReference>
<feature type="region of interest" description="Disordered" evidence="2">
    <location>
        <begin position="1523"/>
        <end position="1551"/>
    </location>
</feature>
<feature type="compositionally biased region" description="Polar residues" evidence="2">
    <location>
        <begin position="1523"/>
        <end position="1544"/>
    </location>
</feature>
<dbReference type="InterPro" id="IPR035994">
    <property type="entry name" value="Nucleoside_phosphorylase_sf"/>
</dbReference>
<feature type="domain" description="Nucleoside phosphorylase" evidence="3">
    <location>
        <begin position="1232"/>
        <end position="1513"/>
    </location>
</feature>
<dbReference type="Gene3D" id="3.40.50.1580">
    <property type="entry name" value="Nucleoside phosphorylase domain"/>
    <property type="match status" value="1"/>
</dbReference>
<sequence>MRETKPVEKAGIESKTEIVEQKKYIKKASFVEEIKAKDEQERQHQIQVAENNRLANEAMLQFERKVQEQLKEIKGAKHLESIRRKESNVAGEAKIVAEKEQQLLEEEDRRIEEAKFEAEKTKKQQIKASLEIEADTEPQQKHRRVANENRIIPEMEIQRQIQASIDTGPAEEASFKAEKAPQGCLAREGKQIEGENVHFQQEIQLLKVAEEVGITEKELITNQEANIPIYKQHFREVHGAVGDSNTKPKHRLKQQHTGEQPASVATFPCLPTANTALTANINTAAITVNNPNTTPIIVPSTKVTMAPAPYQDTEDVETVYSEASSIATLPKKLYIAEFADALFDGVPVEQPDSSVLTKISMVLPELLKSFALKLGYNTTSQMHRDAMFFAHKNRCEVTEAFIKMCSREEVDVPFEIGTTSTNMTVDEKMSLWHEKSEYTYPHDQLPLGEERLSEETLQEMTETDENEAENFESLLYRDLIFNAPAFEWLLESVRREFLLASTEPNCMESIKNRIIEALPSSHKVSKHRSAEAFKAIFTTGWKPLQFLKEEGYQNEIGQAIEGAITITGSSIDAQAVTCAQYMCQTWSQTGVSILDLIKDVIRDESQRPHTRTLPDITELTSYLEESSELIFEVVGTRNSVAEIGQQLAWLCTALSRPFHRTGVINCIPFIKDIQVLNSQKIQSTALPSDFPRRSKEEKENNAISNGQCWHNLFRNPLVVQGYPIPRRRRLSDAGLEIPLNIMAALARTRHIQVFDNRPFVRGFSTILVPTRKDETILLWHLVYNENGNRVSYFEATALLDATAPLITGLLASELETVRHIVGWCSVVDYRAGAADANYEVRPSRLPKTDAECLLHRVSIPRRREIQGVPQNLGNKDTPSHASGNISIRKLSWIHTRYIVLWDEQENRGWLVNGTSALLHLLRKSLESEISSDFGSYICFKKEQMQESPKPWEYNSAIYVLLNENNLGLKIYRDEDYCIRDRLEQLYDAMDKIIEHQDNIAKRCANLNIGREKYLEGWDFCSLATNQDMIKPRVAELRDTCIDWISFTRAIQAVVLFGHGFGEILKPRGGYPCTRWANLPTGSYYLAAAVGDLKKIMYTNGGQDNPLKLTDDIRCHSSQDVFSMCECKGKGDVEQHSDLTNALVPSIRGTLPPNGYVQLHDRGEINFGSNRSSEPRFMETDNPNEHEYISSSERPSMAFRDSGLGSSFSYSLENQPPRNDLGKHISYPFEDYKVGIVCALPKELLAVRALFDNRHERLEPLNDTNHYALGSIHKHNVVAAGLPYGEYGISAATNVLVHMKRSFPALQICLLVGIGGGVPSGGDDGIRLGDIVVSRPIGKYHGVIQYDLGKALENGGFQRTGFLQAPPRFIMTAITDLDSDPQKLEYPLKGYLKTIASKHEEYKYPGRHQDPLLRTSYGSSSTQISPRPSNQPRIHYGIIASGNQVIKNAELRDRLAGEYGAICFEMEAAGVMNEGSCLVIRGICDYADAQKNDIWQNYAAAAAAAYAKLLLSYVKIPHSTDLASETSRFSTPQPSRGPTYSIRPNNSRKEPKIPGYRRWQEIILKAFREK</sequence>
<dbReference type="PANTHER" id="PTHR46082">
    <property type="entry name" value="ATP/GTP-BINDING PROTEIN-RELATED"/>
    <property type="match status" value="1"/>
</dbReference>